<comment type="subcellular location">
    <subcellularLocation>
        <location evidence="1 6">Mitochondrion</location>
    </subcellularLocation>
</comment>
<dbReference type="FunCoup" id="A0A165G963">
    <property type="interactions" value="11"/>
</dbReference>
<evidence type="ECO:0000256" key="5">
    <source>
        <dbReference type="ARBA" id="ARBA00023128"/>
    </source>
</evidence>
<dbReference type="OMA" id="QTRCVQI"/>
<dbReference type="InterPro" id="IPR002838">
    <property type="entry name" value="AIM24"/>
</dbReference>
<dbReference type="AlphaFoldDB" id="A0A165G963"/>
<evidence type="ECO:0000256" key="3">
    <source>
        <dbReference type="ARBA" id="ARBA00013287"/>
    </source>
</evidence>
<dbReference type="GeneID" id="28901315"/>
<dbReference type="InterPro" id="IPR016031">
    <property type="entry name" value="Trp_RNA-bd_attenuator-like_dom"/>
</dbReference>
<feature type="compositionally biased region" description="Polar residues" evidence="7">
    <location>
        <begin position="405"/>
        <end position="415"/>
    </location>
</feature>
<accession>A0A165G963</accession>
<protein>
    <recommendedName>
        <fullName evidence="3 6">Altered inheritance of mitochondria protein 24, mitochondrial</fullName>
    </recommendedName>
</protein>
<keyword evidence="4" id="KW-0809">Transit peptide</keyword>
<dbReference type="FunFam" id="3.60.160.10:FF:000001">
    <property type="entry name" value="Altered inheritance of mitochondria protein 24, mitochondrial"/>
    <property type="match status" value="1"/>
</dbReference>
<name>A0A165G963_XYLHT</name>
<dbReference type="PANTHER" id="PTHR36959:SF2">
    <property type="entry name" value="ALTERED INHERITANCE OF MITOCHONDRIA PROTEIN 24, MITOCHONDRIAL"/>
    <property type="match status" value="1"/>
</dbReference>
<evidence type="ECO:0000256" key="2">
    <source>
        <dbReference type="ARBA" id="ARBA00009322"/>
    </source>
</evidence>
<feature type="compositionally biased region" description="Low complexity" evidence="7">
    <location>
        <begin position="353"/>
        <end position="388"/>
    </location>
</feature>
<dbReference type="OrthoDB" id="5295771at2759"/>
<dbReference type="SUPFAM" id="SSF51219">
    <property type="entry name" value="TRAP-like"/>
    <property type="match status" value="1"/>
</dbReference>
<dbReference type="PANTHER" id="PTHR36959">
    <property type="entry name" value="ALTERED INHERITANCE OF MITOCHONDRIA PROTEIN 24, MITOCHONDRIAL"/>
    <property type="match status" value="1"/>
</dbReference>
<reference evidence="8 9" key="1">
    <citation type="journal article" date="2016" name="Fungal Biol.">
        <title>The genome of Xylona heveae provides a window into fungal endophytism.</title>
        <authorList>
            <person name="Gazis R."/>
            <person name="Kuo A."/>
            <person name="Riley R."/>
            <person name="LaButti K."/>
            <person name="Lipzen A."/>
            <person name="Lin J."/>
            <person name="Amirebrahimi M."/>
            <person name="Hesse C.N."/>
            <person name="Spatafora J.W."/>
            <person name="Henrissat B."/>
            <person name="Hainaut M."/>
            <person name="Grigoriev I.V."/>
            <person name="Hibbett D.S."/>
        </authorList>
    </citation>
    <scope>NUCLEOTIDE SEQUENCE [LARGE SCALE GENOMIC DNA]</scope>
    <source>
        <strain evidence="8 9">TC161</strain>
    </source>
</reference>
<evidence type="ECO:0000256" key="1">
    <source>
        <dbReference type="ARBA" id="ARBA00004173"/>
    </source>
</evidence>
<dbReference type="InterPro" id="IPR036983">
    <property type="entry name" value="AIM24_sf"/>
</dbReference>
<feature type="region of interest" description="Disordered" evidence="7">
    <location>
        <begin position="346"/>
        <end position="415"/>
    </location>
</feature>
<comment type="similarity">
    <text evidence="2 6">Belongs to the AIM24 family.</text>
</comment>
<dbReference type="Gene3D" id="3.60.160.10">
    <property type="entry name" value="Mitochondrial biogenesis AIM24"/>
    <property type="match status" value="1"/>
</dbReference>
<dbReference type="GO" id="GO:0007007">
    <property type="term" value="P:inner mitochondrial membrane organization"/>
    <property type="evidence" value="ECO:0007669"/>
    <property type="project" value="TreeGrafter"/>
</dbReference>
<dbReference type="Pfam" id="PF01987">
    <property type="entry name" value="AIM24"/>
    <property type="match status" value="1"/>
</dbReference>
<keyword evidence="9" id="KW-1185">Reference proteome</keyword>
<dbReference type="Proteomes" id="UP000076632">
    <property type="component" value="Unassembled WGS sequence"/>
</dbReference>
<sequence length="415" mass="44233">MRRPRAGLVKDLAAYPSRCAALSGSRAAAIGRRGVHIEATPASASSSINNGLEGADTPDARFEVLGSPSSLLSVSLSASQNLYTRRGTLVALSGKAENATSKLSILEPFRRSALGIPFLYQKVSSTSPVTALVASNSPTTSFAVVHLNGTLDWMVAQRHGLLAWTGHSLYVSPTVNARMSLSHWGNTQVTGRGLLALAGKGQLYQVTLQPGEEYIVHPSNVLAYTMTQNKPLPYRLKSSSLRLQVPSLGRLAQYFPQSQFLQTIRESAVWKFLAQSMYFLRTWSRRTVWGDRLFLHFRGPTTILLQSRSSAPLRDMLSREDVTEVAQKPAGSLAAATYIAPLDAVRKEGGHGSSTTPSTSSPSSSSPSTSPSSTSPSSSASASASKVADAAKESAAKTATHAKDTVNQVKETVKS</sequence>
<evidence type="ECO:0000256" key="4">
    <source>
        <dbReference type="ARBA" id="ARBA00022946"/>
    </source>
</evidence>
<keyword evidence="5 6" id="KW-0496">Mitochondrion</keyword>
<gene>
    <name evidence="8" type="ORF">L228DRAFT_284019</name>
</gene>
<dbReference type="InParanoid" id="A0A165G963"/>
<evidence type="ECO:0000256" key="6">
    <source>
        <dbReference type="RuleBase" id="RU363045"/>
    </source>
</evidence>
<dbReference type="EMBL" id="KV407460">
    <property type="protein sequence ID" value="KZF21897.1"/>
    <property type="molecule type" value="Genomic_DNA"/>
</dbReference>
<evidence type="ECO:0000256" key="7">
    <source>
        <dbReference type="SAM" id="MobiDB-lite"/>
    </source>
</evidence>
<organism evidence="8 9">
    <name type="scientific">Xylona heveae (strain CBS 132557 / TC161)</name>
    <dbReference type="NCBI Taxonomy" id="1328760"/>
    <lineage>
        <taxon>Eukaryota</taxon>
        <taxon>Fungi</taxon>
        <taxon>Dikarya</taxon>
        <taxon>Ascomycota</taxon>
        <taxon>Pezizomycotina</taxon>
        <taxon>Xylonomycetes</taxon>
        <taxon>Xylonales</taxon>
        <taxon>Xylonaceae</taxon>
        <taxon>Xylona</taxon>
    </lineage>
</organism>
<evidence type="ECO:0000313" key="8">
    <source>
        <dbReference type="EMBL" id="KZF21897.1"/>
    </source>
</evidence>
<evidence type="ECO:0000313" key="9">
    <source>
        <dbReference type="Proteomes" id="UP000076632"/>
    </source>
</evidence>
<dbReference type="GO" id="GO:0005743">
    <property type="term" value="C:mitochondrial inner membrane"/>
    <property type="evidence" value="ECO:0007669"/>
    <property type="project" value="TreeGrafter"/>
</dbReference>
<dbReference type="RefSeq" id="XP_018187452.1">
    <property type="nucleotide sequence ID" value="XM_018336178.1"/>
</dbReference>
<proteinExistence type="inferred from homology"/>